<dbReference type="Proteomes" id="UP000006320">
    <property type="component" value="Unassembled WGS sequence"/>
</dbReference>
<organism evidence="1 2">
    <name type="scientific">Paraglaciecola chathamensis S18K6</name>
    <dbReference type="NCBI Taxonomy" id="1127672"/>
    <lineage>
        <taxon>Bacteria</taxon>
        <taxon>Pseudomonadati</taxon>
        <taxon>Pseudomonadota</taxon>
        <taxon>Gammaproteobacteria</taxon>
        <taxon>Alteromonadales</taxon>
        <taxon>Alteromonadaceae</taxon>
        <taxon>Paraglaciecola</taxon>
    </lineage>
</organism>
<dbReference type="AlphaFoldDB" id="A0AAV3UWN3"/>
<name>A0AAV3UWN3_9ALTE</name>
<proteinExistence type="predicted"/>
<accession>A0AAV3UWN3</accession>
<protein>
    <submittedName>
        <fullName evidence="1">Uncharacterized protein</fullName>
    </submittedName>
</protein>
<comment type="caution">
    <text evidence="1">The sequence shown here is derived from an EMBL/GenBank/DDBJ whole genome shotgun (WGS) entry which is preliminary data.</text>
</comment>
<sequence length="66" mass="7380">MNLKLTKANQTTLHHADKILLKSLESPGKTSVSAAVLAAVPKRDAHYRDPISDRKRLFQKSVRLTI</sequence>
<evidence type="ECO:0000313" key="1">
    <source>
        <dbReference type="EMBL" id="GAC09698.1"/>
    </source>
</evidence>
<dbReference type="EMBL" id="BAEM01000026">
    <property type="protein sequence ID" value="GAC09698.1"/>
    <property type="molecule type" value="Genomic_DNA"/>
</dbReference>
<evidence type="ECO:0000313" key="2">
    <source>
        <dbReference type="Proteomes" id="UP000006320"/>
    </source>
</evidence>
<gene>
    <name evidence="1" type="ORF">GCHA_1747</name>
</gene>
<reference evidence="1 2" key="1">
    <citation type="journal article" date="2017" name="Antonie Van Leeuwenhoek">
        <title>Rhizobium rhizosphaerae sp. nov., a novel species isolated from rice rhizosphere.</title>
        <authorList>
            <person name="Zhao J.J."/>
            <person name="Zhang J."/>
            <person name="Zhang R.J."/>
            <person name="Zhang C.W."/>
            <person name="Yin H.Q."/>
            <person name="Zhang X.X."/>
        </authorList>
    </citation>
    <scope>NUCLEOTIDE SEQUENCE [LARGE SCALE GENOMIC DNA]</scope>
    <source>
        <strain evidence="1 2">S18K6</strain>
    </source>
</reference>